<keyword evidence="2" id="KW-0131">Cell cycle</keyword>
<dbReference type="EMBL" id="CADCTP010000181">
    <property type="protein sequence ID" value="CAA9252188.1"/>
    <property type="molecule type" value="Genomic_DNA"/>
</dbReference>
<sequence length="142" mass="14982">MLTADPAEGDGPPRRAVGLTGRAAVLGLVVCALVLSLAYPAKEYLAQRGEISRLQDEQRQAQARVAALEARKRQLADPAYIRAQARERLHYVLPGETAYVVVSPSGSAGPGGAAPDAPTVTEDGSWYGRLWDTVRTADGSGP</sequence>
<keyword evidence="1" id="KW-0812">Transmembrane</keyword>
<dbReference type="GO" id="GO:0051301">
    <property type="term" value="P:cell division"/>
    <property type="evidence" value="ECO:0007669"/>
    <property type="project" value="UniProtKB-KW"/>
</dbReference>
<dbReference type="AlphaFoldDB" id="A0A6J4IHH4"/>
<evidence type="ECO:0000256" key="1">
    <source>
        <dbReference type="SAM" id="Phobius"/>
    </source>
</evidence>
<keyword evidence="1" id="KW-0472">Membrane</keyword>
<evidence type="ECO:0000313" key="2">
    <source>
        <dbReference type="EMBL" id="CAA9252188.1"/>
    </source>
</evidence>
<keyword evidence="2" id="KW-0132">Cell division</keyword>
<organism evidence="2">
    <name type="scientific">uncultured Mycobacteriales bacterium</name>
    <dbReference type="NCBI Taxonomy" id="581187"/>
    <lineage>
        <taxon>Bacteria</taxon>
        <taxon>Bacillati</taxon>
        <taxon>Actinomycetota</taxon>
        <taxon>Actinomycetes</taxon>
        <taxon>Mycobacteriales</taxon>
        <taxon>environmental samples</taxon>
    </lineage>
</organism>
<dbReference type="InterPro" id="IPR007060">
    <property type="entry name" value="FtsL/DivIC"/>
</dbReference>
<reference evidence="2" key="1">
    <citation type="submission" date="2020-02" db="EMBL/GenBank/DDBJ databases">
        <authorList>
            <person name="Meier V. D."/>
        </authorList>
    </citation>
    <scope>NUCLEOTIDE SEQUENCE</scope>
    <source>
        <strain evidence="2">AVDCRST_MAG41</strain>
    </source>
</reference>
<gene>
    <name evidence="2" type="ORF">AVDCRST_MAG41-1969</name>
</gene>
<accession>A0A6J4IHH4</accession>
<keyword evidence="1" id="KW-1133">Transmembrane helix</keyword>
<protein>
    <submittedName>
        <fullName evidence="2">Cell division protein DivIC (FtsB), stabilizes FtsL against RasP cleavage</fullName>
    </submittedName>
</protein>
<feature type="transmembrane region" description="Helical" evidence="1">
    <location>
        <begin position="20"/>
        <end position="39"/>
    </location>
</feature>
<name>A0A6J4IHH4_9ACTN</name>
<dbReference type="Pfam" id="PF04977">
    <property type="entry name" value="DivIC"/>
    <property type="match status" value="1"/>
</dbReference>
<proteinExistence type="predicted"/>